<dbReference type="EMBL" id="CAUWAG010000008">
    <property type="protein sequence ID" value="CAJ2506468.1"/>
    <property type="molecule type" value="Genomic_DNA"/>
</dbReference>
<comment type="caution">
    <text evidence="2">The sequence shown here is derived from an EMBL/GenBank/DDBJ whole genome shotgun (WGS) entry which is preliminary data.</text>
</comment>
<gene>
    <name evidence="2" type="ORF">KHLLAP_LOCUS6936</name>
</gene>
<sequence>MDSESDFALFAAIPWWAQHLRRPRIVTGQPRSRQPKSNAEDTLFAETLKSQTAISAMLEVYEDLPSPNERIDHIKAFLTLGAGLNGHPGVCHGGLVMAILDEVIGMLIPINQKRKSIPKTVYMTAYLNTTFLKPVPTSATILARATITRVEGRKYFSEGSIENEKGVILARGEALFVGLKSAL</sequence>
<evidence type="ECO:0000313" key="2">
    <source>
        <dbReference type="EMBL" id="CAJ2506468.1"/>
    </source>
</evidence>
<dbReference type="CDD" id="cd03443">
    <property type="entry name" value="PaaI_thioesterase"/>
    <property type="match status" value="1"/>
</dbReference>
<protein>
    <submittedName>
        <fullName evidence="2">Uu.00g005980.m01.CDS01</fullName>
    </submittedName>
</protein>
<dbReference type="PANTHER" id="PTHR47260">
    <property type="entry name" value="UPF0644 PROTEIN PB2B4.06"/>
    <property type="match status" value="1"/>
</dbReference>
<reference evidence="2" key="1">
    <citation type="submission" date="2023-10" db="EMBL/GenBank/DDBJ databases">
        <authorList>
            <person name="Hackl T."/>
        </authorList>
    </citation>
    <scope>NUCLEOTIDE SEQUENCE</scope>
</reference>
<dbReference type="Proteomes" id="UP001295740">
    <property type="component" value="Unassembled WGS sequence"/>
</dbReference>
<dbReference type="InterPro" id="IPR052061">
    <property type="entry name" value="PTE-AB_protein"/>
</dbReference>
<evidence type="ECO:0000313" key="3">
    <source>
        <dbReference type="Proteomes" id="UP001295740"/>
    </source>
</evidence>
<dbReference type="InterPro" id="IPR029069">
    <property type="entry name" value="HotDog_dom_sf"/>
</dbReference>
<keyword evidence="3" id="KW-1185">Reference proteome</keyword>
<feature type="domain" description="Thioesterase" evidence="1">
    <location>
        <begin position="89"/>
        <end position="167"/>
    </location>
</feature>
<dbReference type="Gene3D" id="3.10.129.10">
    <property type="entry name" value="Hotdog Thioesterase"/>
    <property type="match status" value="1"/>
</dbReference>
<name>A0AAI8YJ30_9PEZI</name>
<evidence type="ECO:0000259" key="1">
    <source>
        <dbReference type="Pfam" id="PF03061"/>
    </source>
</evidence>
<dbReference type="InterPro" id="IPR006683">
    <property type="entry name" value="Thioestr_dom"/>
</dbReference>
<proteinExistence type="predicted"/>
<dbReference type="Pfam" id="PF03061">
    <property type="entry name" value="4HBT"/>
    <property type="match status" value="1"/>
</dbReference>
<organism evidence="2 3">
    <name type="scientific">Anthostomella pinea</name>
    <dbReference type="NCBI Taxonomy" id="933095"/>
    <lineage>
        <taxon>Eukaryota</taxon>
        <taxon>Fungi</taxon>
        <taxon>Dikarya</taxon>
        <taxon>Ascomycota</taxon>
        <taxon>Pezizomycotina</taxon>
        <taxon>Sordariomycetes</taxon>
        <taxon>Xylariomycetidae</taxon>
        <taxon>Xylariales</taxon>
        <taxon>Xylariaceae</taxon>
        <taxon>Anthostomella</taxon>
    </lineage>
</organism>
<dbReference type="SUPFAM" id="SSF54637">
    <property type="entry name" value="Thioesterase/thiol ester dehydrase-isomerase"/>
    <property type="match status" value="1"/>
</dbReference>
<dbReference type="AlphaFoldDB" id="A0AAI8YJ30"/>
<dbReference type="PANTHER" id="PTHR47260:SF6">
    <property type="entry name" value="THIOESTERASE DOMAIN-CONTAINING PROTEIN"/>
    <property type="match status" value="1"/>
</dbReference>
<accession>A0AAI8YJ30</accession>